<protein>
    <submittedName>
        <fullName evidence="9">Regulator</fullName>
    </submittedName>
</protein>
<dbReference type="SUPFAM" id="SSF52172">
    <property type="entry name" value="CheY-like"/>
    <property type="match status" value="1"/>
</dbReference>
<dbReference type="Gene3D" id="3.40.50.2300">
    <property type="match status" value="1"/>
</dbReference>
<dbReference type="InterPro" id="IPR058031">
    <property type="entry name" value="AAA_lid_NorR"/>
</dbReference>
<organism evidence="9 10">
    <name type="scientific">Arsenicibacter rosenii</name>
    <dbReference type="NCBI Taxonomy" id="1750698"/>
    <lineage>
        <taxon>Bacteria</taxon>
        <taxon>Pseudomonadati</taxon>
        <taxon>Bacteroidota</taxon>
        <taxon>Cytophagia</taxon>
        <taxon>Cytophagales</taxon>
        <taxon>Spirosomataceae</taxon>
        <taxon>Arsenicibacter</taxon>
    </lineage>
</organism>
<name>A0A1S2VNA7_9BACT</name>
<accession>A0A1S2VNA7</accession>
<evidence type="ECO:0000313" key="9">
    <source>
        <dbReference type="EMBL" id="OIN59278.1"/>
    </source>
</evidence>
<dbReference type="InterPro" id="IPR001789">
    <property type="entry name" value="Sig_transdc_resp-reg_receiver"/>
</dbReference>
<dbReference type="PANTHER" id="PTHR32071">
    <property type="entry name" value="TRANSCRIPTIONAL REGULATORY PROTEIN"/>
    <property type="match status" value="1"/>
</dbReference>
<keyword evidence="6" id="KW-0597">Phosphoprotein</keyword>
<dbReference type="InterPro" id="IPR003593">
    <property type="entry name" value="AAA+_ATPase"/>
</dbReference>
<dbReference type="InterPro" id="IPR027417">
    <property type="entry name" value="P-loop_NTPase"/>
</dbReference>
<comment type="caution">
    <text evidence="9">The sequence shown here is derived from an EMBL/GenBank/DDBJ whole genome shotgun (WGS) entry which is preliminary data.</text>
</comment>
<dbReference type="RefSeq" id="WP_071502960.1">
    <property type="nucleotide sequence ID" value="NZ_MORL01000004.1"/>
</dbReference>
<keyword evidence="3" id="KW-0805">Transcription regulation</keyword>
<dbReference type="PROSITE" id="PS50045">
    <property type="entry name" value="SIGMA54_INTERACT_4"/>
    <property type="match status" value="1"/>
</dbReference>
<dbReference type="SUPFAM" id="SSF46689">
    <property type="entry name" value="Homeodomain-like"/>
    <property type="match status" value="1"/>
</dbReference>
<dbReference type="Pfam" id="PF25601">
    <property type="entry name" value="AAA_lid_14"/>
    <property type="match status" value="1"/>
</dbReference>
<dbReference type="PROSITE" id="PS00688">
    <property type="entry name" value="SIGMA54_INTERACT_3"/>
    <property type="match status" value="1"/>
</dbReference>
<dbReference type="GO" id="GO:0006355">
    <property type="term" value="P:regulation of DNA-templated transcription"/>
    <property type="evidence" value="ECO:0007669"/>
    <property type="project" value="InterPro"/>
</dbReference>
<dbReference type="SUPFAM" id="SSF52540">
    <property type="entry name" value="P-loop containing nucleoside triphosphate hydrolases"/>
    <property type="match status" value="1"/>
</dbReference>
<proteinExistence type="predicted"/>
<evidence type="ECO:0000256" key="6">
    <source>
        <dbReference type="PROSITE-ProRule" id="PRU00169"/>
    </source>
</evidence>
<keyword evidence="5" id="KW-0804">Transcription</keyword>
<dbReference type="OrthoDB" id="9782110at2"/>
<evidence type="ECO:0000256" key="2">
    <source>
        <dbReference type="ARBA" id="ARBA00022840"/>
    </source>
</evidence>
<keyword evidence="4" id="KW-0238">DNA-binding</keyword>
<keyword evidence="1" id="KW-0547">Nucleotide-binding</keyword>
<dbReference type="InterPro" id="IPR002078">
    <property type="entry name" value="Sigma_54_int"/>
</dbReference>
<feature type="domain" description="Sigma-54 factor interaction" evidence="7">
    <location>
        <begin position="147"/>
        <end position="376"/>
    </location>
</feature>
<dbReference type="EMBL" id="MORL01000004">
    <property type="protein sequence ID" value="OIN59278.1"/>
    <property type="molecule type" value="Genomic_DNA"/>
</dbReference>
<gene>
    <name evidence="9" type="ORF">BLX24_09835</name>
</gene>
<evidence type="ECO:0000256" key="1">
    <source>
        <dbReference type="ARBA" id="ARBA00022741"/>
    </source>
</evidence>
<reference evidence="9 10" key="1">
    <citation type="submission" date="2016-10" db="EMBL/GenBank/DDBJ databases">
        <title>Arsenicibacter rosenii gen. nov., sp. nov., an efficient arsenic-methylating bacterium isolated from an arsenic-contaminated paddy soil.</title>
        <authorList>
            <person name="Huang K."/>
        </authorList>
    </citation>
    <scope>NUCLEOTIDE SEQUENCE [LARGE SCALE GENOMIC DNA]</scope>
    <source>
        <strain evidence="9 10">SM-1</strain>
    </source>
</reference>
<dbReference type="InterPro" id="IPR009057">
    <property type="entry name" value="Homeodomain-like_sf"/>
</dbReference>
<evidence type="ECO:0000256" key="4">
    <source>
        <dbReference type="ARBA" id="ARBA00023125"/>
    </source>
</evidence>
<dbReference type="SMART" id="SM00382">
    <property type="entry name" value="AAA"/>
    <property type="match status" value="1"/>
</dbReference>
<dbReference type="InterPro" id="IPR025943">
    <property type="entry name" value="Sigma_54_int_dom_ATP-bd_2"/>
</dbReference>
<dbReference type="PROSITE" id="PS50110">
    <property type="entry name" value="RESPONSE_REGULATORY"/>
    <property type="match status" value="1"/>
</dbReference>
<sequence>MENGFTIFVVEDDVFYGTMLEYHLTLNPDYSVVRFETGKALLNNLHRKPSVITLDYSLPDMNGEAVLKLVRKQFPDVPVIIISGQEDISTAVTLLKNGAYDYIVKDDNTKDRLWSTLIKARETQQLRAEVDQLREQVREQYDFGNLIVGNSPQLKRVFAVMEKATRSSITVSIHGETGTGKELVAKAIHYNSTRQKKPFVPVNVAAIPKDLMESELFGHEKGAFTGAVNRRIGKFEEANGGTLFMDEVAEMDLTMQVKLLRVLQEQEFNRIGSNQLVKSDFRLIVATHKNLAEEVRSGRFREDLYYRLLGLSVELPPLRERENDIAILSRYFMDEYAKKNKLGKLNLSAEALKKLLPYPFPGNVRELKAIIELACVMADNGVIQAEDITFRSIRPEGAFLMQEMTLREYTRRIVRFYLDKYDNDVLLVAEKLDIGKSTIYNMLKSGELTS</sequence>
<evidence type="ECO:0000256" key="3">
    <source>
        <dbReference type="ARBA" id="ARBA00023015"/>
    </source>
</evidence>
<dbReference type="InterPro" id="IPR025944">
    <property type="entry name" value="Sigma_54_int_dom_CS"/>
</dbReference>
<keyword evidence="2" id="KW-0067">ATP-binding</keyword>
<dbReference type="AlphaFoldDB" id="A0A1S2VNA7"/>
<dbReference type="GO" id="GO:0003677">
    <property type="term" value="F:DNA binding"/>
    <property type="evidence" value="ECO:0007669"/>
    <property type="project" value="UniProtKB-KW"/>
</dbReference>
<dbReference type="GO" id="GO:0000160">
    <property type="term" value="P:phosphorelay signal transduction system"/>
    <property type="evidence" value="ECO:0007669"/>
    <property type="project" value="InterPro"/>
</dbReference>
<keyword evidence="10" id="KW-1185">Reference proteome</keyword>
<dbReference type="Pfam" id="PF00072">
    <property type="entry name" value="Response_reg"/>
    <property type="match status" value="1"/>
</dbReference>
<dbReference type="PROSITE" id="PS00676">
    <property type="entry name" value="SIGMA54_INTERACT_2"/>
    <property type="match status" value="1"/>
</dbReference>
<evidence type="ECO:0000259" key="7">
    <source>
        <dbReference type="PROSITE" id="PS50045"/>
    </source>
</evidence>
<evidence type="ECO:0000259" key="8">
    <source>
        <dbReference type="PROSITE" id="PS50110"/>
    </source>
</evidence>
<dbReference type="FunFam" id="3.40.50.300:FF:000006">
    <property type="entry name" value="DNA-binding transcriptional regulator NtrC"/>
    <property type="match status" value="1"/>
</dbReference>
<dbReference type="SMART" id="SM00448">
    <property type="entry name" value="REC"/>
    <property type="match status" value="1"/>
</dbReference>
<dbReference type="Gene3D" id="1.10.8.60">
    <property type="match status" value="1"/>
</dbReference>
<evidence type="ECO:0000313" key="10">
    <source>
        <dbReference type="Proteomes" id="UP000181790"/>
    </source>
</evidence>
<evidence type="ECO:0000256" key="5">
    <source>
        <dbReference type="ARBA" id="ARBA00023163"/>
    </source>
</evidence>
<dbReference type="InterPro" id="IPR011006">
    <property type="entry name" value="CheY-like_superfamily"/>
</dbReference>
<feature type="modified residue" description="4-aspartylphosphate" evidence="6">
    <location>
        <position position="55"/>
    </location>
</feature>
<dbReference type="CDD" id="cd00009">
    <property type="entry name" value="AAA"/>
    <property type="match status" value="1"/>
</dbReference>
<dbReference type="GO" id="GO:0005524">
    <property type="term" value="F:ATP binding"/>
    <property type="evidence" value="ECO:0007669"/>
    <property type="project" value="UniProtKB-KW"/>
</dbReference>
<feature type="domain" description="Response regulatory" evidence="8">
    <location>
        <begin position="6"/>
        <end position="120"/>
    </location>
</feature>
<dbReference type="Pfam" id="PF00158">
    <property type="entry name" value="Sigma54_activat"/>
    <property type="match status" value="1"/>
</dbReference>
<dbReference type="Proteomes" id="UP000181790">
    <property type="component" value="Unassembled WGS sequence"/>
</dbReference>
<dbReference type="Gene3D" id="3.40.50.300">
    <property type="entry name" value="P-loop containing nucleotide triphosphate hydrolases"/>
    <property type="match status" value="1"/>
</dbReference>